<name>A0A1T5A5I9_9BACT</name>
<evidence type="ECO:0000313" key="3">
    <source>
        <dbReference type="EMBL" id="SKB30175.1"/>
    </source>
</evidence>
<proteinExistence type="predicted"/>
<keyword evidence="4" id="KW-1185">Reference proteome</keyword>
<feature type="domain" description="Gfo/Idh/MocA-like oxidoreductase N-terminal" evidence="1">
    <location>
        <begin position="7"/>
        <end position="142"/>
    </location>
</feature>
<organism evidence="3 4">
    <name type="scientific">Parabacteroides chartae</name>
    <dbReference type="NCBI Taxonomy" id="1037355"/>
    <lineage>
        <taxon>Bacteria</taxon>
        <taxon>Pseudomonadati</taxon>
        <taxon>Bacteroidota</taxon>
        <taxon>Bacteroidia</taxon>
        <taxon>Bacteroidales</taxon>
        <taxon>Tannerellaceae</taxon>
        <taxon>Parabacteroides</taxon>
    </lineage>
</organism>
<dbReference type="InterPro" id="IPR052515">
    <property type="entry name" value="Gfo/Idh/MocA_Oxidoreductase"/>
</dbReference>
<dbReference type="InterPro" id="IPR000683">
    <property type="entry name" value="Gfo/Idh/MocA-like_OxRdtase_N"/>
</dbReference>
<dbReference type="InterPro" id="IPR036291">
    <property type="entry name" value="NAD(P)-bd_dom_sf"/>
</dbReference>
<sequence>MEQDKKIRFAVVGCGHIGKRHIEMVRREPGAQLVAICDVLPLELLKLDTGDQSVVPAGALNENRRAGNEPADVILFFKDLSTLLSANLPIDVISICTPNGMHASMAIKSIEAGYHIVVEKPLALTVSEAERVVFTSLKYRKQVFCVMQNRYSPPSVWIKELIDSKKLGDLYMVQLNCYWNRDDRYYKPGGWHGTALLDGGTLFTQFSHFIDIMYWLFGDITNIQARFRDFNHSRLTDFEDSGFVSFDFVNGGMGTLNYSTSVWDKNMESSILIVAQNGSVKIGGQYMNEVEYCHVKDYQLPQLAPTNPGNDYGAYKGSAQNHNYVIQNVVRVLSGNACITTNVLEGLKVVDIIQRIYALKDK</sequence>
<dbReference type="GO" id="GO:0000166">
    <property type="term" value="F:nucleotide binding"/>
    <property type="evidence" value="ECO:0007669"/>
    <property type="project" value="InterPro"/>
</dbReference>
<reference evidence="4" key="1">
    <citation type="submission" date="2017-02" db="EMBL/GenBank/DDBJ databases">
        <authorList>
            <person name="Varghese N."/>
            <person name="Submissions S."/>
        </authorList>
    </citation>
    <scope>NUCLEOTIDE SEQUENCE [LARGE SCALE GENOMIC DNA]</scope>
    <source>
        <strain evidence="4">DSM 24967</strain>
    </source>
</reference>
<dbReference type="AlphaFoldDB" id="A0A1T5A5I9"/>
<dbReference type="EMBL" id="FUYQ01000002">
    <property type="protein sequence ID" value="SKB30175.1"/>
    <property type="molecule type" value="Genomic_DNA"/>
</dbReference>
<evidence type="ECO:0000259" key="2">
    <source>
        <dbReference type="Pfam" id="PF22725"/>
    </source>
</evidence>
<dbReference type="Proteomes" id="UP000190852">
    <property type="component" value="Unassembled WGS sequence"/>
</dbReference>
<dbReference type="SUPFAM" id="SSF55347">
    <property type="entry name" value="Glyceraldehyde-3-phosphate dehydrogenase-like, C-terminal domain"/>
    <property type="match status" value="1"/>
</dbReference>
<evidence type="ECO:0000313" key="4">
    <source>
        <dbReference type="Proteomes" id="UP000190852"/>
    </source>
</evidence>
<gene>
    <name evidence="3" type="ORF">SAMN05660349_00455</name>
</gene>
<feature type="domain" description="GFO/IDH/MocA-like oxidoreductase" evidence="2">
    <location>
        <begin position="158"/>
        <end position="280"/>
    </location>
</feature>
<dbReference type="Pfam" id="PF01408">
    <property type="entry name" value="GFO_IDH_MocA"/>
    <property type="match status" value="1"/>
</dbReference>
<dbReference type="InterPro" id="IPR055170">
    <property type="entry name" value="GFO_IDH_MocA-like_dom"/>
</dbReference>
<dbReference type="SUPFAM" id="SSF51735">
    <property type="entry name" value="NAD(P)-binding Rossmann-fold domains"/>
    <property type="match status" value="1"/>
</dbReference>
<dbReference type="Gene3D" id="3.30.360.10">
    <property type="entry name" value="Dihydrodipicolinate Reductase, domain 2"/>
    <property type="match status" value="1"/>
</dbReference>
<dbReference type="PANTHER" id="PTHR43249:SF1">
    <property type="entry name" value="D-GLUCOSIDE 3-DEHYDROGENASE"/>
    <property type="match status" value="1"/>
</dbReference>
<evidence type="ECO:0000259" key="1">
    <source>
        <dbReference type="Pfam" id="PF01408"/>
    </source>
</evidence>
<dbReference type="RefSeq" id="WP_079682183.1">
    <property type="nucleotide sequence ID" value="NZ_FUYQ01000002.1"/>
</dbReference>
<dbReference type="PANTHER" id="PTHR43249">
    <property type="entry name" value="UDP-N-ACETYL-2-AMINO-2-DEOXY-D-GLUCURONATE OXIDASE"/>
    <property type="match status" value="1"/>
</dbReference>
<accession>A0A1T5A5I9</accession>
<dbReference type="Gene3D" id="3.40.50.720">
    <property type="entry name" value="NAD(P)-binding Rossmann-like Domain"/>
    <property type="match status" value="1"/>
</dbReference>
<protein>
    <submittedName>
        <fullName evidence="3">Predicted dehydrogenase</fullName>
    </submittedName>
</protein>
<dbReference type="Pfam" id="PF22725">
    <property type="entry name" value="GFO_IDH_MocA_C3"/>
    <property type="match status" value="1"/>
</dbReference>